<dbReference type="EMBL" id="CP144105">
    <property type="protein sequence ID" value="WWC91212.1"/>
    <property type="molecule type" value="Genomic_DNA"/>
</dbReference>
<evidence type="ECO:0000313" key="2">
    <source>
        <dbReference type="EMBL" id="WWC91212.1"/>
    </source>
</evidence>
<accession>A0AAX4K2V8</accession>
<evidence type="ECO:0000256" key="1">
    <source>
        <dbReference type="SAM" id="MobiDB-lite"/>
    </source>
</evidence>
<sequence length="627" mass="69587">MSQSAAPVLAPLVTQFPSSSKTNRLSSSSTSSHASTSSAYQSWTPSRDSVYSTSSDGWSAALVTPRGEKNFDLEILNDAKLNENEDQVEYIDLAKKENWWNTTLNSIAHPIDDAEQSATSQRWLDDSPTLPYSDILPVTDVMPSLTLGGRPSKKKLGKSPARPGKSTSNRKENGINRSEKSIFDVFGLEREDEQDQDVFSSIPIRRSFTKRRPSIPEFSTPSNPPIIPSRISSRRTPILPLRASSLKPRYSHLTSEFPPAESSSSASSQRPIPIRNFSQPPPSTTHRSSLKKHRRISPSLLQPISETPKDLDISPDGSWALRRSPPRLFLSKSQPNLKSSNTEMTMKFRLKRSNSSIDNQEVGSDFMPLHAFPSSRNSLDGDREREGRSSFSDMARSFIPRSLPDSPSRMSLDGRPNLNLGNIKKSPKSNSFLGLKKSQSQRRPSLLGLPEWSPNGKSNNRSISDSYIPQLPSSSSSRTLEVLAMKNGRNSPTPSALSIELGGGKEEIFRRNSTSRHSIASSISSKINNYLEEDLLAVLEAEHWNWPSPPFRITRSDSTPGLSTSGTLESMTMMTSPQTPSESEFVLHGETEWLARTAKEKQDEQSKQKFWRPLSLGESIDSLDISL</sequence>
<dbReference type="AlphaFoldDB" id="A0AAX4K2V8"/>
<protein>
    <recommendedName>
        <fullName evidence="4">AGC-kinase C-terminal domain-containing protein</fullName>
    </recommendedName>
</protein>
<reference evidence="2 3" key="1">
    <citation type="submission" date="2024-01" db="EMBL/GenBank/DDBJ databases">
        <title>Comparative genomics of Cryptococcus and Kwoniella reveals pathogenesis evolution and contrasting modes of karyotype evolution via chromosome fusion or intercentromeric recombination.</title>
        <authorList>
            <person name="Coelho M.A."/>
            <person name="David-Palma M."/>
            <person name="Shea T."/>
            <person name="Bowers K."/>
            <person name="McGinley-Smith S."/>
            <person name="Mohammad A.W."/>
            <person name="Gnirke A."/>
            <person name="Yurkov A.M."/>
            <person name="Nowrousian M."/>
            <person name="Sun S."/>
            <person name="Cuomo C.A."/>
            <person name="Heitman J."/>
        </authorList>
    </citation>
    <scope>NUCLEOTIDE SEQUENCE [LARGE SCALE GENOMIC DNA]</scope>
    <source>
        <strain evidence="2 3">CBS 6074</strain>
    </source>
</reference>
<feature type="region of interest" description="Disordered" evidence="1">
    <location>
        <begin position="250"/>
        <end position="318"/>
    </location>
</feature>
<feature type="compositionally biased region" description="Basic and acidic residues" evidence="1">
    <location>
        <begin position="379"/>
        <end position="388"/>
    </location>
</feature>
<feature type="compositionally biased region" description="Polar residues" evidence="1">
    <location>
        <begin position="428"/>
        <end position="443"/>
    </location>
</feature>
<gene>
    <name evidence="2" type="ORF">L201_006154</name>
</gene>
<feature type="compositionally biased region" description="Polar residues" evidence="1">
    <location>
        <begin position="39"/>
        <end position="55"/>
    </location>
</feature>
<dbReference type="RefSeq" id="XP_066077975.1">
    <property type="nucleotide sequence ID" value="XM_066221878.1"/>
</dbReference>
<dbReference type="GeneID" id="91096824"/>
<feature type="compositionally biased region" description="Polar residues" evidence="1">
    <location>
        <begin position="455"/>
        <end position="467"/>
    </location>
</feature>
<feature type="region of interest" description="Disordered" evidence="1">
    <location>
        <begin position="359"/>
        <end position="476"/>
    </location>
</feature>
<name>A0AAX4K2V8_9TREE</name>
<organism evidence="2 3">
    <name type="scientific">Kwoniella dendrophila CBS 6074</name>
    <dbReference type="NCBI Taxonomy" id="1295534"/>
    <lineage>
        <taxon>Eukaryota</taxon>
        <taxon>Fungi</taxon>
        <taxon>Dikarya</taxon>
        <taxon>Basidiomycota</taxon>
        <taxon>Agaricomycotina</taxon>
        <taxon>Tremellomycetes</taxon>
        <taxon>Tremellales</taxon>
        <taxon>Cryptococcaceae</taxon>
        <taxon>Kwoniella</taxon>
    </lineage>
</organism>
<dbReference type="Proteomes" id="UP001355207">
    <property type="component" value="Chromosome 8"/>
</dbReference>
<feature type="region of interest" description="Disordered" evidence="1">
    <location>
        <begin position="1"/>
        <end position="55"/>
    </location>
</feature>
<feature type="region of interest" description="Disordered" evidence="1">
    <location>
        <begin position="212"/>
        <end position="234"/>
    </location>
</feature>
<proteinExistence type="predicted"/>
<evidence type="ECO:0000313" key="3">
    <source>
        <dbReference type="Proteomes" id="UP001355207"/>
    </source>
</evidence>
<feature type="compositionally biased region" description="Low complexity" evidence="1">
    <location>
        <begin position="18"/>
        <end position="38"/>
    </location>
</feature>
<feature type="region of interest" description="Disordered" evidence="1">
    <location>
        <begin position="143"/>
        <end position="178"/>
    </location>
</feature>
<feature type="compositionally biased region" description="Basic and acidic residues" evidence="1">
    <location>
        <begin position="169"/>
        <end position="178"/>
    </location>
</feature>
<keyword evidence="3" id="KW-1185">Reference proteome</keyword>
<evidence type="ECO:0008006" key="4">
    <source>
        <dbReference type="Google" id="ProtNLM"/>
    </source>
</evidence>
<feature type="compositionally biased region" description="Low complexity" evidence="1">
    <location>
        <begin position="255"/>
        <end position="268"/>
    </location>
</feature>